<keyword evidence="3" id="KW-1185">Reference proteome</keyword>
<accession>A0A5D2YA25</accession>
<name>A0A5D2YA25_GOSMU</name>
<evidence type="ECO:0008006" key="4">
    <source>
        <dbReference type="Google" id="ProtNLM"/>
    </source>
</evidence>
<keyword evidence="1" id="KW-1133">Transmembrane helix</keyword>
<proteinExistence type="predicted"/>
<dbReference type="Proteomes" id="UP000323597">
    <property type="component" value="Chromosome A08"/>
</dbReference>
<gene>
    <name evidence="2" type="ORF">E1A91_A08G159300v1</name>
</gene>
<keyword evidence="1" id="KW-0472">Membrane</keyword>
<feature type="transmembrane region" description="Helical" evidence="1">
    <location>
        <begin position="17"/>
        <end position="35"/>
    </location>
</feature>
<evidence type="ECO:0000256" key="1">
    <source>
        <dbReference type="SAM" id="Phobius"/>
    </source>
</evidence>
<organism evidence="2 3">
    <name type="scientific">Gossypium mustelinum</name>
    <name type="common">Cotton</name>
    <name type="synonym">Gossypium caicoense</name>
    <dbReference type="NCBI Taxonomy" id="34275"/>
    <lineage>
        <taxon>Eukaryota</taxon>
        <taxon>Viridiplantae</taxon>
        <taxon>Streptophyta</taxon>
        <taxon>Embryophyta</taxon>
        <taxon>Tracheophyta</taxon>
        <taxon>Spermatophyta</taxon>
        <taxon>Magnoliopsida</taxon>
        <taxon>eudicotyledons</taxon>
        <taxon>Gunneridae</taxon>
        <taxon>Pentapetalae</taxon>
        <taxon>rosids</taxon>
        <taxon>malvids</taxon>
        <taxon>Malvales</taxon>
        <taxon>Malvaceae</taxon>
        <taxon>Malvoideae</taxon>
        <taxon>Gossypium</taxon>
    </lineage>
</organism>
<protein>
    <recommendedName>
        <fullName evidence="4">Transmembrane protein</fullName>
    </recommendedName>
</protein>
<keyword evidence="1" id="KW-0812">Transmembrane</keyword>
<dbReference type="PANTHER" id="PTHR46779:SF1">
    <property type="entry name" value="BETA-1,6-GALACTOSYLTRANSFERASE GALT29A"/>
    <property type="match status" value="1"/>
</dbReference>
<dbReference type="PANTHER" id="PTHR46779">
    <property type="entry name" value="BETA-1,6-GALACTOSYLTRANSFERASE GALT29A"/>
    <property type="match status" value="1"/>
</dbReference>
<sequence>MPKSTKPKDGFESNIDLFKICILFLFWPYRANLIYRPSNVIVLMKRSLRPLISILMLVVLTATLSCWIVDPRCDVFTISAELESTKVLIQPPQTQIFHTTLLKFASIDIGEAKSKLEIKQLLESDFLSQGRQRNFATSRSFNHHDAKSRNSNVLLVLFKSPNWCNFLFFSLLLLLFFYCLNPMLKGVV</sequence>
<evidence type="ECO:0000313" key="3">
    <source>
        <dbReference type="Proteomes" id="UP000323597"/>
    </source>
</evidence>
<evidence type="ECO:0000313" key="2">
    <source>
        <dbReference type="EMBL" id="TYJ22962.1"/>
    </source>
</evidence>
<feature type="transmembrane region" description="Helical" evidence="1">
    <location>
        <begin position="47"/>
        <end position="69"/>
    </location>
</feature>
<reference evidence="2 3" key="1">
    <citation type="submission" date="2019-07" db="EMBL/GenBank/DDBJ databases">
        <title>WGS assembly of Gossypium mustelinum.</title>
        <authorList>
            <person name="Chen Z.J."/>
            <person name="Sreedasyam A."/>
            <person name="Ando A."/>
            <person name="Song Q."/>
            <person name="De L."/>
            <person name="Hulse-Kemp A."/>
            <person name="Ding M."/>
            <person name="Ye W."/>
            <person name="Kirkbride R."/>
            <person name="Jenkins J."/>
            <person name="Plott C."/>
            <person name="Lovell J."/>
            <person name="Lin Y.-M."/>
            <person name="Vaughn R."/>
            <person name="Liu B."/>
            <person name="Li W."/>
            <person name="Simpson S."/>
            <person name="Scheffler B."/>
            <person name="Saski C."/>
            <person name="Grover C."/>
            <person name="Hu G."/>
            <person name="Conover J."/>
            <person name="Carlson J."/>
            <person name="Shu S."/>
            <person name="Boston L."/>
            <person name="Williams M."/>
            <person name="Peterson D."/>
            <person name="Mcgee K."/>
            <person name="Jones D."/>
            <person name="Wendel J."/>
            <person name="Stelly D."/>
            <person name="Grimwood J."/>
            <person name="Schmutz J."/>
        </authorList>
    </citation>
    <scope>NUCLEOTIDE SEQUENCE [LARGE SCALE GENOMIC DNA]</scope>
    <source>
        <strain evidence="2">1408120.09</strain>
    </source>
</reference>
<dbReference type="EMBL" id="CM017643">
    <property type="protein sequence ID" value="TYJ22962.1"/>
    <property type="molecule type" value="Genomic_DNA"/>
</dbReference>
<feature type="transmembrane region" description="Helical" evidence="1">
    <location>
        <begin position="166"/>
        <end position="184"/>
    </location>
</feature>
<dbReference type="AlphaFoldDB" id="A0A5D2YA25"/>